<dbReference type="KEGG" id="pmar:B0X71_09495"/>
<sequence>MAIWELIQDLFGSKHTVVHVTRQPGESLQAQQTLKKAAIPFRKEIEGMASGSLQVNTGYVAPITKLKVRERDVNKARSVLKELR</sequence>
<accession>A0A1Q2KYK4</accession>
<gene>
    <name evidence="1" type="ORF">B0X71_09495</name>
</gene>
<dbReference type="AlphaFoldDB" id="A0A1Q2KYK4"/>
<dbReference type="Proteomes" id="UP000188184">
    <property type="component" value="Chromosome"/>
</dbReference>
<name>A0A1Q2KYK4_9BACL</name>
<organism evidence="1 2">
    <name type="scientific">Planococcus lenghuensis</name>
    <dbReference type="NCBI Taxonomy" id="2213202"/>
    <lineage>
        <taxon>Bacteria</taxon>
        <taxon>Bacillati</taxon>
        <taxon>Bacillota</taxon>
        <taxon>Bacilli</taxon>
        <taxon>Bacillales</taxon>
        <taxon>Caryophanaceae</taxon>
        <taxon>Planococcus</taxon>
    </lineage>
</organism>
<evidence type="ECO:0000313" key="2">
    <source>
        <dbReference type="Proteomes" id="UP000188184"/>
    </source>
</evidence>
<keyword evidence="2" id="KW-1185">Reference proteome</keyword>
<proteinExistence type="predicted"/>
<evidence type="ECO:0000313" key="1">
    <source>
        <dbReference type="EMBL" id="AQQ53290.1"/>
    </source>
</evidence>
<protein>
    <submittedName>
        <fullName evidence="1">Uncharacterized protein</fullName>
    </submittedName>
</protein>
<dbReference type="EMBL" id="CP019640">
    <property type="protein sequence ID" value="AQQ53290.1"/>
    <property type="molecule type" value="Genomic_DNA"/>
</dbReference>
<reference evidence="1 2" key="1">
    <citation type="submission" date="2017-02" db="EMBL/GenBank/DDBJ databases">
        <title>The complete genomic sequence of a novel cold adapted crude oil-degrading bacterium Planococcus qaidamina Y42.</title>
        <authorList>
            <person name="Yang R."/>
        </authorList>
    </citation>
    <scope>NUCLEOTIDE SEQUENCE [LARGE SCALE GENOMIC DNA]</scope>
    <source>
        <strain evidence="1 2">Y42</strain>
    </source>
</reference>
<dbReference type="RefSeq" id="WP_077589180.1">
    <property type="nucleotide sequence ID" value="NZ_CP019640.1"/>
</dbReference>